<feature type="compositionally biased region" description="Polar residues" evidence="1">
    <location>
        <begin position="12"/>
        <end position="23"/>
    </location>
</feature>
<organism evidence="2 4">
    <name type="scientific">Scomber scombrus</name>
    <name type="common">Atlantic mackerel</name>
    <name type="synonym">Scomber vernalis</name>
    <dbReference type="NCBI Taxonomy" id="13677"/>
    <lineage>
        <taxon>Eukaryota</taxon>
        <taxon>Metazoa</taxon>
        <taxon>Chordata</taxon>
        <taxon>Craniata</taxon>
        <taxon>Vertebrata</taxon>
        <taxon>Euteleostomi</taxon>
        <taxon>Actinopterygii</taxon>
        <taxon>Neopterygii</taxon>
        <taxon>Teleostei</taxon>
        <taxon>Neoteleostei</taxon>
        <taxon>Acanthomorphata</taxon>
        <taxon>Pelagiaria</taxon>
        <taxon>Scombriformes</taxon>
        <taxon>Scombridae</taxon>
        <taxon>Scomber</taxon>
    </lineage>
</organism>
<dbReference type="AlphaFoldDB" id="A0AAV1PY79"/>
<name>A0AAV1PY79_SCOSC</name>
<keyword evidence="4" id="KW-1185">Reference proteome</keyword>
<feature type="region of interest" description="Disordered" evidence="1">
    <location>
        <begin position="1"/>
        <end position="34"/>
    </location>
</feature>
<gene>
    <name evidence="2" type="ORF">FSCOSCO3_A004146</name>
    <name evidence="3" type="ORF">FSCOSCO3_A005157</name>
</gene>
<evidence type="ECO:0000256" key="1">
    <source>
        <dbReference type="SAM" id="MobiDB-lite"/>
    </source>
</evidence>
<feature type="non-terminal residue" evidence="2">
    <location>
        <position position="1"/>
    </location>
</feature>
<sequence length="75" mass="7865">VVGFGAEENDQSEQSACCTSDTADNPPPSSSAYGEVSELSFLSASAPSLQDAALITDIRSFTSTLTLHPYHKILS</sequence>
<proteinExistence type="predicted"/>
<comment type="caution">
    <text evidence="2">The sequence shown here is derived from an EMBL/GenBank/DDBJ whole genome shotgun (WGS) entry which is preliminary data.</text>
</comment>
<protein>
    <submittedName>
        <fullName evidence="2">Nardilysin b</fullName>
    </submittedName>
</protein>
<dbReference type="EMBL" id="CAWUFR010000541">
    <property type="protein sequence ID" value="CAK6979059.1"/>
    <property type="molecule type" value="Genomic_DNA"/>
</dbReference>
<reference evidence="2 4" key="1">
    <citation type="submission" date="2024-01" db="EMBL/GenBank/DDBJ databases">
        <authorList>
            <person name="Alioto T."/>
            <person name="Alioto T."/>
            <person name="Gomez Garrido J."/>
        </authorList>
    </citation>
    <scope>NUCLEOTIDE SEQUENCE [LARGE SCALE GENOMIC DNA]</scope>
</reference>
<dbReference type="EMBL" id="CAWUFR010000321">
    <property type="protein sequence ID" value="CAK6975869.1"/>
    <property type="molecule type" value="Genomic_DNA"/>
</dbReference>
<evidence type="ECO:0000313" key="2">
    <source>
        <dbReference type="EMBL" id="CAK6975869.1"/>
    </source>
</evidence>
<evidence type="ECO:0000313" key="4">
    <source>
        <dbReference type="Proteomes" id="UP001314229"/>
    </source>
</evidence>
<accession>A0AAV1PY79</accession>
<evidence type="ECO:0000313" key="3">
    <source>
        <dbReference type="EMBL" id="CAK6979059.1"/>
    </source>
</evidence>
<dbReference type="Proteomes" id="UP001314229">
    <property type="component" value="Unassembled WGS sequence"/>
</dbReference>